<organism evidence="3 4">
    <name type="scientific">Malassezia yamatoensis</name>
    <dbReference type="NCBI Taxonomy" id="253288"/>
    <lineage>
        <taxon>Eukaryota</taxon>
        <taxon>Fungi</taxon>
        <taxon>Dikarya</taxon>
        <taxon>Basidiomycota</taxon>
        <taxon>Ustilaginomycotina</taxon>
        <taxon>Malasseziomycetes</taxon>
        <taxon>Malasseziales</taxon>
        <taxon>Malasseziaceae</taxon>
        <taxon>Malassezia</taxon>
    </lineage>
</organism>
<accession>A0AAJ6CH64</accession>
<gene>
    <name evidence="3" type="ORF">MYAM1_000210</name>
</gene>
<proteinExistence type="predicted"/>
<sequence>MQIKVSLLFVLGTLSVALANASPSSGEAKEVKAEKAEGKWIPSYIWSGLYHEKRAEEGINPGLTDGLYHDKRAEEGINPGLTDGLYHDKRGETKQKEGKYIPAYIWDGLYTEKRHGETGKVVDGKWIPSYIWSGLYTEKSGETKQKTDGKWIPSYIWSGLYTEKSSEKSSSSGMKRKRAEEGINPGLTDGLYHDKRAEEGINPGLTDGLSHERQVKEDGEGIPPYIGRIMANGN</sequence>
<keyword evidence="2" id="KW-0732">Signal</keyword>
<dbReference type="EMBL" id="CP119943">
    <property type="protein sequence ID" value="WFC97496.1"/>
    <property type="molecule type" value="Genomic_DNA"/>
</dbReference>
<name>A0AAJ6CH64_9BASI</name>
<evidence type="ECO:0000313" key="3">
    <source>
        <dbReference type="EMBL" id="WFC97496.1"/>
    </source>
</evidence>
<feature type="region of interest" description="Disordered" evidence="1">
    <location>
        <begin position="165"/>
        <end position="234"/>
    </location>
</feature>
<evidence type="ECO:0000313" key="4">
    <source>
        <dbReference type="Proteomes" id="UP001219567"/>
    </source>
</evidence>
<dbReference type="AlphaFoldDB" id="A0AAJ6CH64"/>
<evidence type="ECO:0000256" key="1">
    <source>
        <dbReference type="SAM" id="MobiDB-lite"/>
    </source>
</evidence>
<reference evidence="3 4" key="1">
    <citation type="submission" date="2023-03" db="EMBL/GenBank/DDBJ databases">
        <title>Mating type loci evolution in Malassezia.</title>
        <authorList>
            <person name="Coelho M.A."/>
        </authorList>
    </citation>
    <scope>NUCLEOTIDE SEQUENCE [LARGE SCALE GENOMIC DNA]</scope>
    <source>
        <strain evidence="3 4">CBS 9725</strain>
    </source>
</reference>
<dbReference type="Proteomes" id="UP001219567">
    <property type="component" value="Chromosome 1"/>
</dbReference>
<feature type="compositionally biased region" description="Basic and acidic residues" evidence="1">
    <location>
        <begin position="209"/>
        <end position="219"/>
    </location>
</feature>
<evidence type="ECO:0000256" key="2">
    <source>
        <dbReference type="SAM" id="SignalP"/>
    </source>
</evidence>
<protein>
    <submittedName>
        <fullName evidence="3">Uncharacterized protein</fullName>
    </submittedName>
</protein>
<feature type="chain" id="PRO_5042506488" evidence="2">
    <location>
        <begin position="22"/>
        <end position="234"/>
    </location>
</feature>
<feature type="signal peptide" evidence="2">
    <location>
        <begin position="1"/>
        <end position="21"/>
    </location>
</feature>
<keyword evidence="4" id="KW-1185">Reference proteome</keyword>